<dbReference type="PANTHER" id="PTHR43744:SF12">
    <property type="entry name" value="ABC TRANSPORTER PERMEASE PROTEIN MG189-RELATED"/>
    <property type="match status" value="1"/>
</dbReference>
<accession>A0A9W6WBJ2</accession>
<dbReference type="PANTHER" id="PTHR43744">
    <property type="entry name" value="ABC TRANSPORTER PERMEASE PROTEIN MG189-RELATED-RELATED"/>
    <property type="match status" value="1"/>
</dbReference>
<dbReference type="RefSeq" id="WP_285663926.1">
    <property type="nucleotide sequence ID" value="NZ_BSTX01000002.1"/>
</dbReference>
<dbReference type="Proteomes" id="UP001165079">
    <property type="component" value="Unassembled WGS sequence"/>
</dbReference>
<organism evidence="10 11">
    <name type="scientific">Actinorhabdospora filicis</name>
    <dbReference type="NCBI Taxonomy" id="1785913"/>
    <lineage>
        <taxon>Bacteria</taxon>
        <taxon>Bacillati</taxon>
        <taxon>Actinomycetota</taxon>
        <taxon>Actinomycetes</taxon>
        <taxon>Micromonosporales</taxon>
        <taxon>Micromonosporaceae</taxon>
        <taxon>Actinorhabdospora</taxon>
    </lineage>
</organism>
<evidence type="ECO:0000259" key="9">
    <source>
        <dbReference type="PROSITE" id="PS50928"/>
    </source>
</evidence>
<keyword evidence="3" id="KW-1003">Cell membrane</keyword>
<keyword evidence="6 7" id="KW-0472">Membrane</keyword>
<feature type="transmembrane region" description="Helical" evidence="7">
    <location>
        <begin position="264"/>
        <end position="285"/>
    </location>
</feature>
<evidence type="ECO:0000256" key="6">
    <source>
        <dbReference type="ARBA" id="ARBA00023136"/>
    </source>
</evidence>
<evidence type="ECO:0000256" key="4">
    <source>
        <dbReference type="ARBA" id="ARBA00022692"/>
    </source>
</evidence>
<evidence type="ECO:0000313" key="10">
    <source>
        <dbReference type="EMBL" id="GLZ78785.1"/>
    </source>
</evidence>
<evidence type="ECO:0000256" key="7">
    <source>
        <dbReference type="RuleBase" id="RU363032"/>
    </source>
</evidence>
<feature type="transmembrane region" description="Helical" evidence="7">
    <location>
        <begin position="91"/>
        <end position="115"/>
    </location>
</feature>
<comment type="caution">
    <text evidence="10">The sequence shown here is derived from an EMBL/GenBank/DDBJ whole genome shotgun (WGS) entry which is preliminary data.</text>
</comment>
<keyword evidence="11" id="KW-1185">Reference proteome</keyword>
<keyword evidence="4 7" id="KW-0812">Transmembrane</keyword>
<sequence length="299" mass="32785">MATTTQNPAPAATTAEPKGKRGIKSTGGVMRVFSHGFLALWAAMIILPLLWMILTSLKSNDEVFANPLGLPSSLHFENFGRAWEKAGIGGFFVNTIVVVGGGVFFTMALGSMAAYVLARYQFRGNRFFFYLFVSGMMFPVFLALVPLHSIMDSVGLLDTKYGLIMVYVAYSLPFTVFFLTSFFKTLPHGVAEAAMIDGAGHYRLFFQVMLPMAKPGIISIAIFNVIGQWNQFLLPLVLMPSEENNVLTQGIANIAVKERYDPDFTALMASMVIAMVPILIAYTIFQRQIQAGMTAGALK</sequence>
<evidence type="ECO:0000256" key="2">
    <source>
        <dbReference type="ARBA" id="ARBA00022448"/>
    </source>
</evidence>
<dbReference type="AlphaFoldDB" id="A0A9W6WBJ2"/>
<dbReference type="CDD" id="cd06261">
    <property type="entry name" value="TM_PBP2"/>
    <property type="match status" value="1"/>
</dbReference>
<evidence type="ECO:0000313" key="11">
    <source>
        <dbReference type="Proteomes" id="UP001165079"/>
    </source>
</evidence>
<dbReference type="Pfam" id="PF00528">
    <property type="entry name" value="BPD_transp_1"/>
    <property type="match status" value="1"/>
</dbReference>
<dbReference type="InterPro" id="IPR000515">
    <property type="entry name" value="MetI-like"/>
</dbReference>
<comment type="similarity">
    <text evidence="7">Belongs to the binding-protein-dependent transport system permease family.</text>
</comment>
<dbReference type="InterPro" id="IPR035906">
    <property type="entry name" value="MetI-like_sf"/>
</dbReference>
<evidence type="ECO:0000256" key="1">
    <source>
        <dbReference type="ARBA" id="ARBA00004651"/>
    </source>
</evidence>
<dbReference type="EMBL" id="BSTX01000002">
    <property type="protein sequence ID" value="GLZ78785.1"/>
    <property type="molecule type" value="Genomic_DNA"/>
</dbReference>
<gene>
    <name evidence="10" type="ORF">Afil01_35920</name>
</gene>
<evidence type="ECO:0000256" key="5">
    <source>
        <dbReference type="ARBA" id="ARBA00022989"/>
    </source>
</evidence>
<dbReference type="SUPFAM" id="SSF161098">
    <property type="entry name" value="MetI-like"/>
    <property type="match status" value="1"/>
</dbReference>
<evidence type="ECO:0000256" key="3">
    <source>
        <dbReference type="ARBA" id="ARBA00022475"/>
    </source>
</evidence>
<protein>
    <submittedName>
        <fullName evidence="10">Sugar ABC transporter permease</fullName>
    </submittedName>
</protein>
<dbReference type="Gene3D" id="1.10.3720.10">
    <property type="entry name" value="MetI-like"/>
    <property type="match status" value="1"/>
</dbReference>
<feature type="transmembrane region" description="Helical" evidence="7">
    <location>
        <begin position="161"/>
        <end position="183"/>
    </location>
</feature>
<proteinExistence type="inferred from homology"/>
<feature type="domain" description="ABC transmembrane type-1" evidence="9">
    <location>
        <begin position="92"/>
        <end position="285"/>
    </location>
</feature>
<dbReference type="GO" id="GO:0055085">
    <property type="term" value="P:transmembrane transport"/>
    <property type="evidence" value="ECO:0007669"/>
    <property type="project" value="InterPro"/>
</dbReference>
<feature type="region of interest" description="Disordered" evidence="8">
    <location>
        <begin position="1"/>
        <end position="22"/>
    </location>
</feature>
<feature type="transmembrane region" description="Helical" evidence="7">
    <location>
        <begin position="127"/>
        <end position="149"/>
    </location>
</feature>
<keyword evidence="5 7" id="KW-1133">Transmembrane helix</keyword>
<feature type="transmembrane region" description="Helical" evidence="7">
    <location>
        <begin position="32"/>
        <end position="54"/>
    </location>
</feature>
<dbReference type="PROSITE" id="PS50928">
    <property type="entry name" value="ABC_TM1"/>
    <property type="match status" value="1"/>
</dbReference>
<reference evidence="10" key="1">
    <citation type="submission" date="2023-03" db="EMBL/GenBank/DDBJ databases">
        <title>Actinorhabdospora filicis NBRC 111898.</title>
        <authorList>
            <person name="Ichikawa N."/>
            <person name="Sato H."/>
            <person name="Tonouchi N."/>
        </authorList>
    </citation>
    <scope>NUCLEOTIDE SEQUENCE</scope>
    <source>
        <strain evidence="10">NBRC 111898</strain>
    </source>
</reference>
<comment type="subcellular location">
    <subcellularLocation>
        <location evidence="1 7">Cell membrane</location>
        <topology evidence="1 7">Multi-pass membrane protein</topology>
    </subcellularLocation>
</comment>
<feature type="compositionally biased region" description="Low complexity" evidence="8">
    <location>
        <begin position="1"/>
        <end position="15"/>
    </location>
</feature>
<evidence type="ECO:0000256" key="8">
    <source>
        <dbReference type="SAM" id="MobiDB-lite"/>
    </source>
</evidence>
<keyword evidence="2 7" id="KW-0813">Transport</keyword>
<feature type="transmembrane region" description="Helical" evidence="7">
    <location>
        <begin position="204"/>
        <end position="226"/>
    </location>
</feature>
<dbReference type="GO" id="GO:0005886">
    <property type="term" value="C:plasma membrane"/>
    <property type="evidence" value="ECO:0007669"/>
    <property type="project" value="UniProtKB-SubCell"/>
</dbReference>
<name>A0A9W6WBJ2_9ACTN</name>